<proteinExistence type="predicted"/>
<reference evidence="1 2" key="1">
    <citation type="submission" date="2016-10" db="EMBL/GenBank/DDBJ databases">
        <authorList>
            <person name="de Groot N.N."/>
        </authorList>
    </citation>
    <scope>NUCLEOTIDE SEQUENCE [LARGE SCALE GENOMIC DNA]</scope>
    <source>
        <strain evidence="1 2">DSM 11363</strain>
    </source>
</reference>
<name>A0A1I0H967_9PSED</name>
<dbReference type="EMBL" id="FOHW01000026">
    <property type="protein sequence ID" value="SET80259.1"/>
    <property type="molecule type" value="Genomic_DNA"/>
</dbReference>
<gene>
    <name evidence="1" type="ORF">SAMN05216197_12613</name>
</gene>
<organism evidence="1 2">
    <name type="scientific">Pseudomonas graminis</name>
    <dbReference type="NCBI Taxonomy" id="158627"/>
    <lineage>
        <taxon>Bacteria</taxon>
        <taxon>Pseudomonadati</taxon>
        <taxon>Pseudomonadota</taxon>
        <taxon>Gammaproteobacteria</taxon>
        <taxon>Pseudomonadales</taxon>
        <taxon>Pseudomonadaceae</taxon>
        <taxon>Pseudomonas</taxon>
    </lineage>
</organism>
<protein>
    <submittedName>
        <fullName evidence="1">Uncharacterized protein</fullName>
    </submittedName>
</protein>
<dbReference type="Proteomes" id="UP000182332">
    <property type="component" value="Unassembled WGS sequence"/>
</dbReference>
<evidence type="ECO:0000313" key="1">
    <source>
        <dbReference type="EMBL" id="SET80259.1"/>
    </source>
</evidence>
<sequence length="127" mass="14766">MPSPQAKLVRRSRPYEARYAELAHRQLTVSIYDESPIQWEEYAFKLLRNQLSEKYCAQPDEEDPAQRPISQTLESADLTEYFEEDWGQQVFLQAMQPRRRIVLGSVVAAGCEAFLLEAQARFRQLGN</sequence>
<evidence type="ECO:0000313" key="2">
    <source>
        <dbReference type="Proteomes" id="UP000182332"/>
    </source>
</evidence>
<accession>A0A1I0H967</accession>
<dbReference type="AlphaFoldDB" id="A0A1I0H967"/>